<dbReference type="Proteomes" id="UP000255277">
    <property type="component" value="Unassembled WGS sequence"/>
</dbReference>
<dbReference type="EMBL" id="UHDK01000001">
    <property type="protein sequence ID" value="SUM32593.1"/>
    <property type="molecule type" value="Genomic_DNA"/>
</dbReference>
<protein>
    <submittedName>
        <fullName evidence="2">Putative glycosyl transferase</fullName>
    </submittedName>
</protein>
<evidence type="ECO:0000313" key="3">
    <source>
        <dbReference type="Proteomes" id="UP000255277"/>
    </source>
</evidence>
<gene>
    <name evidence="2" type="ORF">NCTC12195_02040</name>
</gene>
<dbReference type="AlphaFoldDB" id="A0A380FGI0"/>
<dbReference type="GO" id="GO:0016740">
    <property type="term" value="F:transferase activity"/>
    <property type="evidence" value="ECO:0007669"/>
    <property type="project" value="UniProtKB-KW"/>
</dbReference>
<proteinExistence type="predicted"/>
<keyword evidence="2" id="KW-0808">Transferase</keyword>
<sequence length="124" mass="14651">MQKEKNNKKSNEVKRYFHFNPQTVSVLNKFKIYHDVEFKAQVDRSVEVGEILEVNGIEHTKKGTPRLLIDDNKVITANRAFVAAVTKDNNDQYYYKAPQKVKILQQCKEYDSRNFKKHNKYIRG</sequence>
<feature type="domain" description="DUF5776" evidence="1">
    <location>
        <begin position="16"/>
        <end position="82"/>
    </location>
</feature>
<evidence type="ECO:0000313" key="2">
    <source>
        <dbReference type="EMBL" id="SUM32593.1"/>
    </source>
</evidence>
<dbReference type="Pfam" id="PF19087">
    <property type="entry name" value="DUF5776"/>
    <property type="match status" value="1"/>
</dbReference>
<reference evidence="2 3" key="1">
    <citation type="submission" date="2018-06" db="EMBL/GenBank/DDBJ databases">
        <authorList>
            <consortium name="Pathogen Informatics"/>
            <person name="Doyle S."/>
        </authorList>
    </citation>
    <scope>NUCLEOTIDE SEQUENCE [LARGE SCALE GENOMIC DNA]</scope>
    <source>
        <strain evidence="2 3">NCTC12195</strain>
    </source>
</reference>
<dbReference type="InterPro" id="IPR044081">
    <property type="entry name" value="DUF5776"/>
</dbReference>
<organism evidence="2 3">
    <name type="scientific">Staphylococcus gallinarum</name>
    <dbReference type="NCBI Taxonomy" id="1293"/>
    <lineage>
        <taxon>Bacteria</taxon>
        <taxon>Bacillati</taxon>
        <taxon>Bacillota</taxon>
        <taxon>Bacilli</taxon>
        <taxon>Bacillales</taxon>
        <taxon>Staphylococcaceae</taxon>
        <taxon>Staphylococcus</taxon>
    </lineage>
</organism>
<accession>A0A380FGI0</accession>
<evidence type="ECO:0000259" key="1">
    <source>
        <dbReference type="Pfam" id="PF19087"/>
    </source>
</evidence>
<name>A0A380FGI0_STAGA</name>